<dbReference type="GO" id="GO:0005524">
    <property type="term" value="F:ATP binding"/>
    <property type="evidence" value="ECO:0007669"/>
    <property type="project" value="UniProtKB-KW"/>
</dbReference>
<dbReference type="Pfam" id="PF13393">
    <property type="entry name" value="tRNA-synt_His"/>
    <property type="match status" value="1"/>
</dbReference>
<dbReference type="Gene3D" id="3.40.50.800">
    <property type="entry name" value="Anticodon-binding domain"/>
    <property type="match status" value="1"/>
</dbReference>
<evidence type="ECO:0000256" key="7">
    <source>
        <dbReference type="ARBA" id="ARBA00023146"/>
    </source>
</evidence>
<dbReference type="InterPro" id="IPR000738">
    <property type="entry name" value="WHEP-TRS_dom"/>
</dbReference>
<dbReference type="CDD" id="cd00773">
    <property type="entry name" value="HisRS-like_core"/>
    <property type="match status" value="1"/>
</dbReference>
<proteinExistence type="inferred from homology"/>
<dbReference type="SUPFAM" id="SSF52954">
    <property type="entry name" value="Class II aaRS ABD-related"/>
    <property type="match status" value="1"/>
</dbReference>
<dbReference type="EMBL" id="CAKASE010000049">
    <property type="protein sequence ID" value="CAG9563022.1"/>
    <property type="molecule type" value="Genomic_DNA"/>
</dbReference>
<dbReference type="PANTHER" id="PTHR11476:SF7">
    <property type="entry name" value="HISTIDINE--TRNA LIGASE"/>
    <property type="match status" value="1"/>
</dbReference>
<evidence type="ECO:0000313" key="11">
    <source>
        <dbReference type="EMBL" id="CAG9563022.1"/>
    </source>
</evidence>
<organism evidence="11 12">
    <name type="scientific">Danaus chrysippus</name>
    <name type="common">African queen</name>
    <dbReference type="NCBI Taxonomy" id="151541"/>
    <lineage>
        <taxon>Eukaryota</taxon>
        <taxon>Metazoa</taxon>
        <taxon>Ecdysozoa</taxon>
        <taxon>Arthropoda</taxon>
        <taxon>Hexapoda</taxon>
        <taxon>Insecta</taxon>
        <taxon>Pterygota</taxon>
        <taxon>Neoptera</taxon>
        <taxon>Endopterygota</taxon>
        <taxon>Lepidoptera</taxon>
        <taxon>Glossata</taxon>
        <taxon>Ditrysia</taxon>
        <taxon>Papilionoidea</taxon>
        <taxon>Nymphalidae</taxon>
        <taxon>Danainae</taxon>
        <taxon>Danaini</taxon>
        <taxon>Danaina</taxon>
        <taxon>Danaus</taxon>
        <taxon>Anosia</taxon>
    </lineage>
</organism>
<keyword evidence="9" id="KW-0175">Coiled coil</keyword>
<name>A0A8J2QHH7_9NEOP</name>
<dbReference type="SUPFAM" id="SSF55681">
    <property type="entry name" value="Class II aaRS and biotin synthetases"/>
    <property type="match status" value="1"/>
</dbReference>
<dbReference type="GO" id="GO:0006427">
    <property type="term" value="P:histidyl-tRNA aminoacylation"/>
    <property type="evidence" value="ECO:0007669"/>
    <property type="project" value="InterPro"/>
</dbReference>
<dbReference type="GO" id="GO:0004821">
    <property type="term" value="F:histidine-tRNA ligase activity"/>
    <property type="evidence" value="ECO:0007669"/>
    <property type="project" value="UniProtKB-EC"/>
</dbReference>
<dbReference type="Proteomes" id="UP000789524">
    <property type="component" value="Unassembled WGS sequence"/>
</dbReference>
<dbReference type="GO" id="GO:0032543">
    <property type="term" value="P:mitochondrial translation"/>
    <property type="evidence" value="ECO:0007669"/>
    <property type="project" value="TreeGrafter"/>
</dbReference>
<evidence type="ECO:0000259" key="10">
    <source>
        <dbReference type="PROSITE" id="PS50862"/>
    </source>
</evidence>
<dbReference type="GO" id="GO:0005739">
    <property type="term" value="C:mitochondrion"/>
    <property type="evidence" value="ECO:0007669"/>
    <property type="project" value="TreeGrafter"/>
</dbReference>
<dbReference type="InterPro" id="IPR006195">
    <property type="entry name" value="aa-tRNA-synth_II"/>
</dbReference>
<reference evidence="11" key="1">
    <citation type="submission" date="2021-09" db="EMBL/GenBank/DDBJ databases">
        <authorList>
            <person name="Martin H S."/>
        </authorList>
    </citation>
    <scope>NUCLEOTIDE SEQUENCE</scope>
</reference>
<evidence type="ECO:0000256" key="4">
    <source>
        <dbReference type="ARBA" id="ARBA00022741"/>
    </source>
</evidence>
<dbReference type="InterPro" id="IPR041715">
    <property type="entry name" value="HisRS-like_core"/>
</dbReference>
<keyword evidence="3" id="KW-0436">Ligase</keyword>
<evidence type="ECO:0000256" key="2">
    <source>
        <dbReference type="ARBA" id="ARBA00012815"/>
    </source>
</evidence>
<dbReference type="AlphaFoldDB" id="A0A8J2QHH7"/>
<sequence length="604" mass="68930">MAEHNEILLKKIQEQGDLVRKLKAEKESSEKVINEYSIQDLGEFDKYISQYSYINGYTPSKLDFEVYNNLKNVDLMRYPYVKRWWCHMRSFSNSEITQLPFMKPPDAVKLILNTNQNRDQKIKEEVAKLLALKAQLTNDAPPQKFVLKTPKGTRDYNPQQMAIRNSVLQKIISVFKKHGAECIDTPVFELKEVLTGKYGEDSKLIYDLKDQGGEILSLRYDLTVPLARYLAMNKINNLKRYHIAKVYRRDNPAMTRGRYREFYQCDFDIAGQFDPMVPDAECLKVVTEILDSLDIGKYILKVNHRCLLDGMFEACGVPAEQFRSTCSTIDKLDKSPWQEVRTEMINEKGVTPEAADRIGEYVRLNGSTELVDKLLQDEKLSKSKSAVEGLQGIKLLLEYCELYGIKDKVLFDLSLARGLDYYTGIIYEAVLTEPIKIGGEEQSVGSIAGGGRYDNLVGMFDTKNKQVPCVGISVGVERVFSVLEARLAAGELSVRPSEIDVYVASAQKDFLTTRMRICNELWDAGIKAEQPYKKNPKMLNQLQHCEENGIPLAVILGESELKRGLVKIRNIVTRQEDEVPRDKLVEELKNRINMLNINVNGLEK</sequence>
<dbReference type="HAMAP" id="MF_00127">
    <property type="entry name" value="His_tRNA_synth"/>
    <property type="match status" value="1"/>
</dbReference>
<evidence type="ECO:0000256" key="9">
    <source>
        <dbReference type="SAM" id="Coils"/>
    </source>
</evidence>
<gene>
    <name evidence="11" type="ORF">DCHRY22_LOCUS4273</name>
</gene>
<dbReference type="PROSITE" id="PS50862">
    <property type="entry name" value="AA_TRNA_LIGASE_II"/>
    <property type="match status" value="1"/>
</dbReference>
<dbReference type="NCBIfam" id="TIGR00442">
    <property type="entry name" value="hisS"/>
    <property type="match status" value="1"/>
</dbReference>
<comment type="catalytic activity">
    <reaction evidence="8">
        <text>tRNA(His) + L-histidine + ATP = L-histidyl-tRNA(His) + AMP + diphosphate + H(+)</text>
        <dbReference type="Rhea" id="RHEA:17313"/>
        <dbReference type="Rhea" id="RHEA-COMP:9665"/>
        <dbReference type="Rhea" id="RHEA-COMP:9689"/>
        <dbReference type="ChEBI" id="CHEBI:15378"/>
        <dbReference type="ChEBI" id="CHEBI:30616"/>
        <dbReference type="ChEBI" id="CHEBI:33019"/>
        <dbReference type="ChEBI" id="CHEBI:57595"/>
        <dbReference type="ChEBI" id="CHEBI:78442"/>
        <dbReference type="ChEBI" id="CHEBI:78527"/>
        <dbReference type="ChEBI" id="CHEBI:456215"/>
        <dbReference type="EC" id="6.1.1.21"/>
    </reaction>
</comment>
<evidence type="ECO:0000256" key="1">
    <source>
        <dbReference type="ARBA" id="ARBA00008226"/>
    </source>
</evidence>
<evidence type="ECO:0000256" key="3">
    <source>
        <dbReference type="ARBA" id="ARBA00022598"/>
    </source>
</evidence>
<dbReference type="EC" id="6.1.1.21" evidence="2"/>
<feature type="coiled-coil region" evidence="9">
    <location>
        <begin position="5"/>
        <end position="39"/>
    </location>
</feature>
<dbReference type="InterPro" id="IPR015807">
    <property type="entry name" value="His-tRNA-ligase"/>
</dbReference>
<dbReference type="Pfam" id="PF03129">
    <property type="entry name" value="HGTP_anticodon"/>
    <property type="match status" value="1"/>
</dbReference>
<protein>
    <recommendedName>
        <fullName evidence="2">histidine--tRNA ligase</fullName>
        <ecNumber evidence="2">6.1.1.21</ecNumber>
    </recommendedName>
</protein>
<dbReference type="FunFam" id="3.40.50.800:FF:000008">
    <property type="entry name" value="histidine--tRNA ligase, cytoplasmic isoform X1"/>
    <property type="match status" value="1"/>
</dbReference>
<dbReference type="SMART" id="SM00991">
    <property type="entry name" value="WHEP-TRS"/>
    <property type="match status" value="1"/>
</dbReference>
<dbReference type="GO" id="GO:0003723">
    <property type="term" value="F:RNA binding"/>
    <property type="evidence" value="ECO:0007669"/>
    <property type="project" value="TreeGrafter"/>
</dbReference>
<evidence type="ECO:0000313" key="12">
    <source>
        <dbReference type="Proteomes" id="UP000789524"/>
    </source>
</evidence>
<dbReference type="GO" id="GO:0005829">
    <property type="term" value="C:cytosol"/>
    <property type="evidence" value="ECO:0007669"/>
    <property type="project" value="TreeGrafter"/>
</dbReference>
<comment type="caution">
    <text evidence="11">The sequence shown here is derived from an EMBL/GenBank/DDBJ whole genome shotgun (WGS) entry which is preliminary data.</text>
</comment>
<feature type="domain" description="Aminoacyl-transfer RNA synthetases class-II family profile" evidence="10">
    <location>
        <begin position="152"/>
        <end position="496"/>
    </location>
</feature>
<keyword evidence="5" id="KW-0067">ATP-binding</keyword>
<keyword evidence="7" id="KW-0030">Aminoacyl-tRNA synthetase</keyword>
<dbReference type="Gene3D" id="3.30.930.10">
    <property type="entry name" value="Bira Bifunctional Protein, Domain 2"/>
    <property type="match status" value="1"/>
</dbReference>
<evidence type="ECO:0000256" key="5">
    <source>
        <dbReference type="ARBA" id="ARBA00022840"/>
    </source>
</evidence>
<dbReference type="FunFam" id="3.30.930.10:FF:000021">
    <property type="entry name" value="Probable histidine--tRNA ligase, mitochondrial"/>
    <property type="match status" value="1"/>
</dbReference>
<dbReference type="InterPro" id="IPR004154">
    <property type="entry name" value="Anticodon-bd"/>
</dbReference>
<keyword evidence="4" id="KW-0547">Nucleotide-binding</keyword>
<comment type="similarity">
    <text evidence="1">Belongs to the class-II aminoacyl-tRNA synthetase family.</text>
</comment>
<evidence type="ECO:0000256" key="6">
    <source>
        <dbReference type="ARBA" id="ARBA00022917"/>
    </source>
</evidence>
<accession>A0A8J2QHH7</accession>
<keyword evidence="6" id="KW-0648">Protein biosynthesis</keyword>
<dbReference type="OrthoDB" id="1906957at2759"/>
<dbReference type="PANTHER" id="PTHR11476">
    <property type="entry name" value="HISTIDYL-TRNA SYNTHETASE"/>
    <property type="match status" value="1"/>
</dbReference>
<evidence type="ECO:0000256" key="8">
    <source>
        <dbReference type="ARBA" id="ARBA00047639"/>
    </source>
</evidence>
<dbReference type="InterPro" id="IPR036621">
    <property type="entry name" value="Anticodon-bd_dom_sf"/>
</dbReference>
<dbReference type="Gene3D" id="1.10.287.10">
    <property type="entry name" value="S15/NS1, RNA-binding"/>
    <property type="match status" value="1"/>
</dbReference>
<dbReference type="InterPro" id="IPR045864">
    <property type="entry name" value="aa-tRNA-synth_II/BPL/LPL"/>
</dbReference>
<dbReference type="CDD" id="cd00859">
    <property type="entry name" value="HisRS_anticodon"/>
    <property type="match status" value="1"/>
</dbReference>
<dbReference type="InterPro" id="IPR033656">
    <property type="entry name" value="HisRS_anticodon"/>
</dbReference>
<keyword evidence="12" id="KW-1185">Reference proteome</keyword>